<sequence length="146" mass="14952">MSQLAPVAGLVGTGLSIYSTVHQAQAQSAQVKAQNRQIQQQAVAQSQLAAAQQQQDTRARQDQLAGTLASIRARSAASGLDPNDGSAAAVAAGLKQDAAQDIAEDDAVRNARLAAGRRSLLNNDGSLTTWLRAGSSFASAAKSLLG</sequence>
<dbReference type="Proteomes" id="UP000185494">
    <property type="component" value="Chromosome 1"/>
</dbReference>
<dbReference type="KEGG" id="rgi:RGI145_11440"/>
<gene>
    <name evidence="1" type="ORF">RGI145_11440</name>
    <name evidence="2" type="ORF">RQ831_02190</name>
</gene>
<name>A0A1L7AFR7_9PROT</name>
<dbReference type="Proteomes" id="UP001258945">
    <property type="component" value="Unassembled WGS sequence"/>
</dbReference>
<accession>A0A1L7AFR7</accession>
<reference evidence="2" key="3">
    <citation type="submission" date="2023-09" db="EMBL/GenBank/DDBJ databases">
        <authorList>
            <person name="Schober I."/>
            <person name="Bunk B."/>
        </authorList>
    </citation>
    <scope>NUCLEOTIDE SEQUENCE</scope>
    <source>
        <strain evidence="2">DSM 103800</strain>
    </source>
</reference>
<dbReference type="AlphaFoldDB" id="A0A1L7AFR7"/>
<evidence type="ECO:0000313" key="3">
    <source>
        <dbReference type="Proteomes" id="UP000185494"/>
    </source>
</evidence>
<proteinExistence type="predicted"/>
<evidence type="ECO:0000313" key="4">
    <source>
        <dbReference type="Proteomes" id="UP001258945"/>
    </source>
</evidence>
<dbReference type="EMBL" id="CP015583">
    <property type="protein sequence ID" value="APT57625.1"/>
    <property type="molecule type" value="Genomic_DNA"/>
</dbReference>
<dbReference type="EMBL" id="JAVVDO010000002">
    <property type="protein sequence ID" value="MDT8329844.1"/>
    <property type="molecule type" value="Genomic_DNA"/>
</dbReference>
<evidence type="ECO:0000313" key="2">
    <source>
        <dbReference type="EMBL" id="MDT8329844.1"/>
    </source>
</evidence>
<dbReference type="RefSeq" id="WP_075798450.1">
    <property type="nucleotide sequence ID" value="NZ_CP015583.1"/>
</dbReference>
<reference evidence="2 4" key="2">
    <citation type="journal article" date="2019" name="Microb. Pathog.">
        <title>Comparison of VITEK 2, MALDI-TOF MS, 16S rRNA gene sequencing, and whole-genome sequencing for identification of Roseomonas mucosa.</title>
        <authorList>
            <person name="Rudolph W.W."/>
            <person name="Gunzer F."/>
            <person name="Trauth M."/>
            <person name="Bunk B."/>
            <person name="Bigge R."/>
            <person name="Schrottner P."/>
        </authorList>
    </citation>
    <scope>NUCLEOTIDE SEQUENCE [LARGE SCALE GENOMIC DNA]</scope>
    <source>
        <strain evidence="2 4">DSM 103800</strain>
    </source>
</reference>
<dbReference type="STRING" id="257708.RGI145_11440"/>
<organism evidence="1 3">
    <name type="scientific">Roseomonas gilardii</name>
    <dbReference type="NCBI Taxonomy" id="257708"/>
    <lineage>
        <taxon>Bacteria</taxon>
        <taxon>Pseudomonadati</taxon>
        <taxon>Pseudomonadota</taxon>
        <taxon>Alphaproteobacteria</taxon>
        <taxon>Acetobacterales</taxon>
        <taxon>Roseomonadaceae</taxon>
        <taxon>Roseomonas</taxon>
    </lineage>
</organism>
<protein>
    <submittedName>
        <fullName evidence="1">Uncharacterized protein</fullName>
    </submittedName>
</protein>
<keyword evidence="4" id="KW-1185">Reference proteome</keyword>
<reference evidence="1 3" key="1">
    <citation type="submission" date="2016-05" db="EMBL/GenBank/DDBJ databases">
        <title>Complete Genome and Methylome Analysis of Psychrotrophic Bacterial Isolates from Antarctic Lake Untersee.</title>
        <authorList>
            <person name="Fomenkov A."/>
            <person name="Akimov V.N."/>
            <person name="Vasilyeva L.V."/>
            <person name="Andersen D."/>
            <person name="Vincze T."/>
            <person name="Roberts R.J."/>
        </authorList>
    </citation>
    <scope>NUCLEOTIDE SEQUENCE [LARGE SCALE GENOMIC DNA]</scope>
    <source>
        <strain evidence="1 3">U14-5</strain>
    </source>
</reference>
<evidence type="ECO:0000313" key="1">
    <source>
        <dbReference type="EMBL" id="APT57625.1"/>
    </source>
</evidence>